<keyword evidence="1" id="KW-1133">Transmembrane helix</keyword>
<keyword evidence="1" id="KW-0472">Membrane</keyword>
<feature type="transmembrane region" description="Helical" evidence="1">
    <location>
        <begin position="21"/>
        <end position="39"/>
    </location>
</feature>
<gene>
    <name evidence="2" type="ORF">SAMN05421762_2215</name>
</gene>
<reference evidence="2 3" key="1">
    <citation type="submission" date="2016-10" db="EMBL/GenBank/DDBJ databases">
        <authorList>
            <person name="de Groot N.N."/>
        </authorList>
    </citation>
    <scope>NUCLEOTIDE SEQUENCE [LARGE SCALE GENOMIC DNA]</scope>
    <source>
        <strain evidence="2 3">DSM 29619</strain>
    </source>
</reference>
<dbReference type="STRING" id="517719.SAMN05421762_2215"/>
<dbReference type="AlphaFoldDB" id="A0A1I1M748"/>
<protein>
    <submittedName>
        <fullName evidence="2">Uncharacterized protein</fullName>
    </submittedName>
</protein>
<evidence type="ECO:0000313" key="2">
    <source>
        <dbReference type="EMBL" id="SFC79048.1"/>
    </source>
</evidence>
<dbReference type="RefSeq" id="WP_261315443.1">
    <property type="nucleotide sequence ID" value="NZ_BAABWI010000003.1"/>
</dbReference>
<keyword evidence="1" id="KW-0812">Transmembrane</keyword>
<accession>A0A1I1M748</accession>
<proteinExistence type="predicted"/>
<sequence length="43" mass="4678">MQLIQNSYSGVSLLVDLNRDRLFTVGMIAMALAGGYWMASLVA</sequence>
<dbReference type="EMBL" id="FOLX01000001">
    <property type="protein sequence ID" value="SFC79048.1"/>
    <property type="molecule type" value="Genomic_DNA"/>
</dbReference>
<evidence type="ECO:0000256" key="1">
    <source>
        <dbReference type="SAM" id="Phobius"/>
    </source>
</evidence>
<organism evidence="2 3">
    <name type="scientific">Pseudooceanicola nitratireducens</name>
    <dbReference type="NCBI Taxonomy" id="517719"/>
    <lineage>
        <taxon>Bacteria</taxon>
        <taxon>Pseudomonadati</taxon>
        <taxon>Pseudomonadota</taxon>
        <taxon>Alphaproteobacteria</taxon>
        <taxon>Rhodobacterales</taxon>
        <taxon>Paracoccaceae</taxon>
        <taxon>Pseudooceanicola</taxon>
    </lineage>
</organism>
<keyword evidence="3" id="KW-1185">Reference proteome</keyword>
<name>A0A1I1M748_9RHOB</name>
<evidence type="ECO:0000313" key="3">
    <source>
        <dbReference type="Proteomes" id="UP000231644"/>
    </source>
</evidence>
<dbReference type="Proteomes" id="UP000231644">
    <property type="component" value="Unassembled WGS sequence"/>
</dbReference>